<organism evidence="3 4">
    <name type="scientific">Vagococcus carniphilus</name>
    <dbReference type="NCBI Taxonomy" id="218144"/>
    <lineage>
        <taxon>Bacteria</taxon>
        <taxon>Bacillati</taxon>
        <taxon>Bacillota</taxon>
        <taxon>Bacilli</taxon>
        <taxon>Lactobacillales</taxon>
        <taxon>Enterococcaceae</taxon>
        <taxon>Vagococcus</taxon>
    </lineage>
</organism>
<keyword evidence="1" id="KW-0784">Thiamine biosynthesis</keyword>
<dbReference type="EMBL" id="JARQBZ010000035">
    <property type="protein sequence ID" value="MDT2835064.1"/>
    <property type="molecule type" value="Genomic_DNA"/>
</dbReference>
<sequence>MVQKVLTINYSDSTCKAGIQNDLKIFQQNDVFGFSVMTHLTTPKEDSKVYSEFINPKILEQQLESVFSDGTMDATKIGAINTIEDLHIMINFIKTYGLKNITLNVRFKNIELHLRKEIIKELFPFISVLILTTQDLSIITAQKHLNTFDDLKVAMTNIFFEGVIILEKSSSSNYSYLIKKEQTFFKTKESVESLSALITANLGSIDFLLE</sequence>
<dbReference type="GO" id="GO:0005829">
    <property type="term" value="C:cytosol"/>
    <property type="evidence" value="ECO:0007669"/>
    <property type="project" value="TreeGrafter"/>
</dbReference>
<dbReference type="PANTHER" id="PTHR20858">
    <property type="entry name" value="PHOSPHOMETHYLPYRIMIDINE KINASE"/>
    <property type="match status" value="1"/>
</dbReference>
<evidence type="ECO:0000256" key="1">
    <source>
        <dbReference type="ARBA" id="ARBA00022977"/>
    </source>
</evidence>
<dbReference type="AlphaFoldDB" id="A0AAW8U7J1"/>
<feature type="domain" description="Pyridoxamine kinase/Phosphomethylpyrimidine kinase" evidence="2">
    <location>
        <begin position="12"/>
        <end position="191"/>
    </location>
</feature>
<dbReference type="InterPro" id="IPR029056">
    <property type="entry name" value="Ribokinase-like"/>
</dbReference>
<dbReference type="EC" id="2.7.1.49" evidence="3"/>
<proteinExistence type="predicted"/>
<dbReference type="GO" id="GO:0008972">
    <property type="term" value="F:phosphomethylpyrimidine kinase activity"/>
    <property type="evidence" value="ECO:0007669"/>
    <property type="project" value="UniProtKB-EC"/>
</dbReference>
<dbReference type="RefSeq" id="WP_311985681.1">
    <property type="nucleotide sequence ID" value="NZ_JARQBZ010000035.1"/>
</dbReference>
<accession>A0AAW8U7J1</accession>
<dbReference type="Gene3D" id="3.40.1190.20">
    <property type="match status" value="1"/>
</dbReference>
<dbReference type="Pfam" id="PF08543">
    <property type="entry name" value="Phos_pyr_kin"/>
    <property type="match status" value="1"/>
</dbReference>
<evidence type="ECO:0000313" key="4">
    <source>
        <dbReference type="Proteomes" id="UP001268577"/>
    </source>
</evidence>
<gene>
    <name evidence="3" type="ORF">P7H70_13555</name>
</gene>
<name>A0AAW8U7J1_9ENTE</name>
<dbReference type="GO" id="GO:0009228">
    <property type="term" value="P:thiamine biosynthetic process"/>
    <property type="evidence" value="ECO:0007669"/>
    <property type="project" value="UniProtKB-KW"/>
</dbReference>
<dbReference type="PANTHER" id="PTHR20858:SF17">
    <property type="entry name" value="HYDROXYMETHYLPYRIMIDINE_PHOSPHOMETHYLPYRIMIDINE KINASE THI20-RELATED"/>
    <property type="match status" value="1"/>
</dbReference>
<dbReference type="Proteomes" id="UP001268577">
    <property type="component" value="Unassembled WGS sequence"/>
</dbReference>
<dbReference type="EC" id="2.7.4.7" evidence="3"/>
<evidence type="ECO:0000313" key="3">
    <source>
        <dbReference type="EMBL" id="MDT2835064.1"/>
    </source>
</evidence>
<dbReference type="GO" id="GO:0008902">
    <property type="term" value="F:hydroxymethylpyrimidine kinase activity"/>
    <property type="evidence" value="ECO:0007669"/>
    <property type="project" value="UniProtKB-EC"/>
</dbReference>
<dbReference type="SUPFAM" id="SSF53613">
    <property type="entry name" value="Ribokinase-like"/>
    <property type="match status" value="1"/>
</dbReference>
<comment type="caution">
    <text evidence="3">The sequence shown here is derived from an EMBL/GenBank/DDBJ whole genome shotgun (WGS) entry which is preliminary data.</text>
</comment>
<reference evidence="3" key="1">
    <citation type="submission" date="2023-03" db="EMBL/GenBank/DDBJ databases">
        <authorList>
            <person name="Shen W."/>
            <person name="Cai J."/>
        </authorList>
    </citation>
    <scope>NUCLEOTIDE SEQUENCE</scope>
    <source>
        <strain evidence="3">P96-3</strain>
    </source>
</reference>
<keyword evidence="3" id="KW-0418">Kinase</keyword>
<evidence type="ECO:0000259" key="2">
    <source>
        <dbReference type="Pfam" id="PF08543"/>
    </source>
</evidence>
<keyword evidence="3" id="KW-0808">Transferase</keyword>
<protein>
    <submittedName>
        <fullName evidence="3">Bifunctional hydroxymethylpyrimidine kinase/phosphomethylpyrimidine kinase</fullName>
        <ecNumber evidence="3">2.7.1.49</ecNumber>
        <ecNumber evidence="3">2.7.4.7</ecNumber>
    </submittedName>
</protein>
<dbReference type="InterPro" id="IPR013749">
    <property type="entry name" value="PM/HMP-P_kinase-1"/>
</dbReference>